<evidence type="ECO:0000256" key="3">
    <source>
        <dbReference type="ARBA" id="ARBA00023145"/>
    </source>
</evidence>
<accession>A0A6G8PW85</accession>
<dbReference type="InterPro" id="IPR043147">
    <property type="entry name" value="Penicillin_amidase_A-knob"/>
</dbReference>
<feature type="binding site" evidence="5">
    <location>
        <position position="302"/>
    </location>
    <ligand>
        <name>Ca(2+)</name>
        <dbReference type="ChEBI" id="CHEBI:29108"/>
    </ligand>
</feature>
<dbReference type="Gene3D" id="2.30.120.10">
    <property type="match status" value="1"/>
</dbReference>
<dbReference type="GO" id="GO:0016811">
    <property type="term" value="F:hydrolase activity, acting on carbon-nitrogen (but not peptide) bonds, in linear amides"/>
    <property type="evidence" value="ECO:0007669"/>
    <property type="project" value="InterPro"/>
</dbReference>
<sequence>MDAKHPYAVEGLSGPVEILVDRWGVPHVYASSSDDAFFAQGFNAARDRLWQIDLWRRRGLGLLAEAFGPSFVEKDRASRLFLYRDEMRREWLSYGSDTKRVVAAFVLGVNEYVRLTEEDPKLLPEEFRLAGYRPAYWSPEDVARIRSHGLYKNLTFEAERARVLREFGPETDELRSRLEPPREVEVPEGLDLSLIPDDVLAVYALATTPPVLGADVAANPAGAEKPPEGSNNWVVSPSRTATGRPILANDPHRALSVPSLRYVAHLSAPGMDVIGAGEPALPGISIGHNGKIAFGLTIFSIDQEDLYVYETNPENPNEYRYKGRWEPMEVEHQSVPVRDGEPVEVEMKFTRHGPVVYEDPGKHVAFAVRAAWLEPGMAPYLGSMDYMRVKDWDGFLAAMNRWGSPGENQVYADDAGNIGWKPGGLVPRRPNWDGLLPVPGDGRYEWDGFLDADELPVEFNPQRGWVATANQMNLPEGYPHEEKGVGFEWYAPYRYERVSEALEGVEGHALGDSVSLQNDHLSVPARRICARLDGVRCDDPKTEEALGMLRGWDHVLSPDSAPAALFEVWYRLYLRPALFERALEGTVPPEKLADAVAAATPLEDLAADARADLDLLEKPDGRLGPEPEKTLVEIVVSSLGRAVEHLEGLLGSDRKGWEWGRLHHSLLTHPLSALVDEEKRERLNVGPAPRGGSGDTVGNTAYRADFRQTGGSSFRIVVDVGEWDGSLFMNSPGQSGDPESQHYSDLFEGWAEGGAFPLLYSREEVEEATEARIVLEPKGP</sequence>
<dbReference type="Pfam" id="PF01804">
    <property type="entry name" value="Penicil_amidase"/>
    <property type="match status" value="1"/>
</dbReference>
<feature type="binding site" evidence="5">
    <location>
        <position position="157"/>
    </location>
    <ligand>
        <name>Ca(2+)</name>
        <dbReference type="ChEBI" id="CHEBI:29108"/>
    </ligand>
</feature>
<dbReference type="PANTHER" id="PTHR34218">
    <property type="entry name" value="PEPTIDASE S45 PENICILLIN AMIDASE"/>
    <property type="match status" value="1"/>
</dbReference>
<dbReference type="Gene3D" id="1.10.439.10">
    <property type="entry name" value="Penicillin Amidohydrolase, domain 1"/>
    <property type="match status" value="1"/>
</dbReference>
<dbReference type="CDD" id="cd03747">
    <property type="entry name" value="Ntn_PGA_like"/>
    <property type="match status" value="1"/>
</dbReference>
<keyword evidence="7" id="KW-1185">Reference proteome</keyword>
<dbReference type="EMBL" id="CP045121">
    <property type="protein sequence ID" value="QIN78472.1"/>
    <property type="molecule type" value="Genomic_DNA"/>
</dbReference>
<keyword evidence="3" id="KW-0865">Zymogen</keyword>
<comment type="cofactor">
    <cofactor evidence="5">
        <name>Ca(2+)</name>
        <dbReference type="ChEBI" id="CHEBI:29108"/>
    </cofactor>
    <text evidence="5">Binds 1 Ca(2+) ion per dimer.</text>
</comment>
<feature type="active site" description="Nucleophile" evidence="4">
    <location>
        <position position="230"/>
    </location>
</feature>
<reference evidence="6 7" key="1">
    <citation type="submission" date="2019-10" db="EMBL/GenBank/DDBJ databases">
        <title>Rubrobacter sp nov SCSIO 52915 isolated from a deep-sea sediment in the South China Sea.</title>
        <authorList>
            <person name="Chen R.W."/>
        </authorList>
    </citation>
    <scope>NUCLEOTIDE SEQUENCE [LARGE SCALE GENOMIC DNA]</scope>
    <source>
        <strain evidence="6 7">SCSIO 52915</strain>
    </source>
</reference>
<keyword evidence="2" id="KW-0378">Hydrolase</keyword>
<gene>
    <name evidence="6" type="ORF">GBA65_07995</name>
</gene>
<protein>
    <submittedName>
        <fullName evidence="6">Penicillin acylase family protein</fullName>
    </submittedName>
</protein>
<dbReference type="InterPro" id="IPR002692">
    <property type="entry name" value="S45"/>
</dbReference>
<evidence type="ECO:0000256" key="1">
    <source>
        <dbReference type="ARBA" id="ARBA00006586"/>
    </source>
</evidence>
<dbReference type="InterPro" id="IPR043146">
    <property type="entry name" value="Penicillin_amidase_N_B-knob"/>
</dbReference>
<dbReference type="AlphaFoldDB" id="A0A6G8PW85"/>
<evidence type="ECO:0000256" key="4">
    <source>
        <dbReference type="PIRSR" id="PIRSR001227-1"/>
    </source>
</evidence>
<dbReference type="Gene3D" id="1.10.1400.10">
    <property type="match status" value="1"/>
</dbReference>
<dbReference type="SUPFAM" id="SSF56235">
    <property type="entry name" value="N-terminal nucleophile aminohydrolases (Ntn hydrolases)"/>
    <property type="match status" value="1"/>
</dbReference>
<dbReference type="KEGG" id="rmar:GBA65_07995"/>
<evidence type="ECO:0000313" key="6">
    <source>
        <dbReference type="EMBL" id="QIN78472.1"/>
    </source>
</evidence>
<dbReference type="PANTHER" id="PTHR34218:SF4">
    <property type="entry name" value="ACYL-HOMOSERINE LACTONE ACYLASE QUIP"/>
    <property type="match status" value="1"/>
</dbReference>
<dbReference type="InterPro" id="IPR023343">
    <property type="entry name" value="Penicillin_amidase_dom1"/>
</dbReference>
<evidence type="ECO:0000256" key="2">
    <source>
        <dbReference type="ARBA" id="ARBA00022801"/>
    </source>
</evidence>
<dbReference type="PIRSF" id="PIRSF001227">
    <property type="entry name" value="Pen_acylase"/>
    <property type="match status" value="1"/>
</dbReference>
<dbReference type="RefSeq" id="WP_166396150.1">
    <property type="nucleotide sequence ID" value="NZ_CP045121.1"/>
</dbReference>
<dbReference type="GO" id="GO:0046872">
    <property type="term" value="F:metal ion binding"/>
    <property type="evidence" value="ECO:0007669"/>
    <property type="project" value="UniProtKB-KW"/>
</dbReference>
<dbReference type="InterPro" id="IPR029055">
    <property type="entry name" value="Ntn_hydrolases_N"/>
</dbReference>
<name>A0A6G8PW85_9ACTN</name>
<evidence type="ECO:0000313" key="7">
    <source>
        <dbReference type="Proteomes" id="UP000502706"/>
    </source>
</evidence>
<dbReference type="InterPro" id="IPR014395">
    <property type="entry name" value="Pen/GL7ACA/AHL_acylase"/>
</dbReference>
<proteinExistence type="inferred from homology"/>
<organism evidence="6 7">
    <name type="scientific">Rubrobacter marinus</name>
    <dbReference type="NCBI Taxonomy" id="2653852"/>
    <lineage>
        <taxon>Bacteria</taxon>
        <taxon>Bacillati</taxon>
        <taxon>Actinomycetota</taxon>
        <taxon>Rubrobacteria</taxon>
        <taxon>Rubrobacterales</taxon>
        <taxon>Rubrobacteraceae</taxon>
        <taxon>Rubrobacter</taxon>
    </lineage>
</organism>
<dbReference type="Proteomes" id="UP000502706">
    <property type="component" value="Chromosome"/>
</dbReference>
<dbReference type="GO" id="GO:0017000">
    <property type="term" value="P:antibiotic biosynthetic process"/>
    <property type="evidence" value="ECO:0007669"/>
    <property type="project" value="InterPro"/>
</dbReference>
<evidence type="ECO:0000256" key="5">
    <source>
        <dbReference type="PIRSR" id="PIRSR001227-2"/>
    </source>
</evidence>
<keyword evidence="5" id="KW-0479">Metal-binding</keyword>
<comment type="similarity">
    <text evidence="1">Belongs to the peptidase S45 family.</text>
</comment>
<feature type="binding site" evidence="5">
    <location>
        <position position="305"/>
    </location>
    <ligand>
        <name>Ca(2+)</name>
        <dbReference type="ChEBI" id="CHEBI:29108"/>
    </ligand>
</feature>
<dbReference type="Gene3D" id="3.60.20.10">
    <property type="entry name" value="Glutamine Phosphoribosylpyrophosphate, subunit 1, domain 1"/>
    <property type="match status" value="1"/>
</dbReference>
<keyword evidence="5" id="KW-0106">Calcium</keyword>